<proteinExistence type="predicted"/>
<dbReference type="EMBL" id="GBRH01280049">
    <property type="protein sequence ID" value="JAD17846.1"/>
    <property type="molecule type" value="Transcribed_RNA"/>
</dbReference>
<evidence type="ECO:0000313" key="1">
    <source>
        <dbReference type="EMBL" id="JAD17846.1"/>
    </source>
</evidence>
<dbReference type="AlphaFoldDB" id="A0A0A8XVC5"/>
<name>A0A0A8XVC5_ARUDO</name>
<protein>
    <submittedName>
        <fullName evidence="1">Uncharacterized protein</fullName>
    </submittedName>
</protein>
<organism evidence="1">
    <name type="scientific">Arundo donax</name>
    <name type="common">Giant reed</name>
    <name type="synonym">Donax arundinaceus</name>
    <dbReference type="NCBI Taxonomy" id="35708"/>
    <lineage>
        <taxon>Eukaryota</taxon>
        <taxon>Viridiplantae</taxon>
        <taxon>Streptophyta</taxon>
        <taxon>Embryophyta</taxon>
        <taxon>Tracheophyta</taxon>
        <taxon>Spermatophyta</taxon>
        <taxon>Magnoliopsida</taxon>
        <taxon>Liliopsida</taxon>
        <taxon>Poales</taxon>
        <taxon>Poaceae</taxon>
        <taxon>PACMAD clade</taxon>
        <taxon>Arundinoideae</taxon>
        <taxon>Arundineae</taxon>
        <taxon>Arundo</taxon>
    </lineage>
</organism>
<reference evidence="1" key="2">
    <citation type="journal article" date="2015" name="Data Brief">
        <title>Shoot transcriptome of the giant reed, Arundo donax.</title>
        <authorList>
            <person name="Barrero R.A."/>
            <person name="Guerrero F.D."/>
            <person name="Moolhuijzen P."/>
            <person name="Goolsby J.A."/>
            <person name="Tidwell J."/>
            <person name="Bellgard S.E."/>
            <person name="Bellgard M.I."/>
        </authorList>
    </citation>
    <scope>NUCLEOTIDE SEQUENCE</scope>
    <source>
        <tissue evidence="1">Shoot tissue taken approximately 20 cm above the soil surface</tissue>
    </source>
</reference>
<accession>A0A0A8XVC5</accession>
<sequence length="62" mass="7063">MPINCVHTIFFLSFFLIDDKWMARKGRGDATSREGKMVPLCCVIPSQSQPQIISVWVWLPPA</sequence>
<reference evidence="1" key="1">
    <citation type="submission" date="2014-09" db="EMBL/GenBank/DDBJ databases">
        <authorList>
            <person name="Magalhaes I.L.F."/>
            <person name="Oliveira U."/>
            <person name="Santos F.R."/>
            <person name="Vidigal T.H.D.A."/>
            <person name="Brescovit A.D."/>
            <person name="Santos A.J."/>
        </authorList>
    </citation>
    <scope>NUCLEOTIDE SEQUENCE</scope>
    <source>
        <tissue evidence="1">Shoot tissue taken approximately 20 cm above the soil surface</tissue>
    </source>
</reference>